<dbReference type="InterPro" id="IPR010285">
    <property type="entry name" value="DNA_helicase_pif1-like_DEAD"/>
</dbReference>
<keyword evidence="1" id="KW-0234">DNA repair</keyword>
<feature type="domain" description="DNA helicase Pif1-like DEAD-box helicase" evidence="3">
    <location>
        <begin position="2111"/>
        <end position="2338"/>
    </location>
</feature>
<dbReference type="InterPro" id="IPR051055">
    <property type="entry name" value="PIF1_helicase"/>
</dbReference>
<comment type="similarity">
    <text evidence="1">Belongs to the helicase family.</text>
</comment>
<sequence length="2652" mass="309899">MSDSGARKYPNISNQFKISINGSESYIMGTGYNMELKTLKEILQKKPGFYRVGSLFVSRIATICNGVLCDDDDYKKGRVIKDDVEIDMEIEKEGIFNIEDKVNKIGNDNLLLLFLTFKMNHGKIDGFTIKEMFTMNNFPNYEEIFKMEIQLMKDVWEAQLFSTQKMNFVGDENGFKKIDFEDAPEEEAKPTPKPTPTSSVKTSFGTPRESFNNSANTDSRKRKGPEVNPTFLKKERTVEGGLNVSLTSTSTMSQESKENYSRSRLELETLINILEIMLDQSTVAVTYGGERVVQMSTLRTFLGVDQLEIIEQLLKLSDNMPEDFRQQTFDEIRRLMRCRKRLNDENFKVTRIIKICEFFNIPIPSYLNYSELENKYKEINEFYVKYVKSSNPLSVSNYDEFRQFIEFSINNNSFNDSIVNDNVINATEIMIRSNSETLNTQDDIVIENEINTDNCFFVDDDHNIDIESTIQGELEVINEQSNLNSRSQEIDKEDHLNLYNSEIDEEDEINLYNSEIDECNCRINIEESNIQFDFDNFEIDNNSVISDEFDYNEIYDCYENSVDESITGNINGHVDSNNDTNLDNDTTLVPLNSENFDIDHIIRNTYGHSEELDRSIRNNEMSNLLMEQDDNENDNNHLINENNEANEDESSNKKSLSKREKKKNEYKENLEKDFIEYNFMNYFNQKRDKELRMIESVLDESIELAEKMRNYDINVPNIPEFPKTASNRRKDSARYNYVRSETLFQSRFIGINIFKNAPIPFTQDNSNYVEDSCGYLNRLFGGYRYHLYKSGQNIKDFELIYIIFSVVSRIFRSVSQYSNSISYYNEVLNNLLTVIPKEKRKEDIKQLINNVISSNIRRHQNINSNIFVPDEESIMNDIRDGYELPLQEMTLEQQQLVKYTTLARCCDEECQFNNPTNYLSDILAIFIAFQRKDNKIKTIYKIIKYMEDNKIFTYLNKLGKCFSRIRGLVMRIKEIKYQLEWLVRFNRNKGDPELLNFKGFSALLKSIVVDREPMHSNEINLDQHREVIRKVRDEILNIKLRMCILCERVNVSNMKVLKKDKKIHRRIMNIINTRDDSVDHSTIESASDIYSKIDLNHPFLNKEEVYLCNDCYNGSMEKNLRNNPLGITKYSVRNGLYCDKIPDVVKNLNQFEKLILQKRWIVQSIFAISNVTPIARSQMNCITGYSISIKVNSQKAFEDLLAFGKRYIIIINKSEYRLRTKNLVDLQKTYEAYKWFIDNNPLYKDDVIPLSIEDFDTNFVQPQFAFIDDVSFRRQNIVNNMKPNMKKKIVRKANKDLSSDDIANGVDPYDNETIFKFDHYIQHSEFESFLLESSHDEDENFDPIAVFTKQHLKINWKDSELDMSKKMYETFPYVFPYARFGLDYPRRIPLTSKEYLKTLMSKAQRRFSKECQLIMALSKTEQKKDAVNCIRMIGNMKIGDTMTIEDSLAASREGKLMRIFRKIKISDSYWHDVTNKLNVIETYIGSPTWFLTLNPSEHQWDELISAYKLLHVDQNKSFNLKRSVEEDPYILNIIFEKRLEIILEHLKSTDSVLGRVVFYYYKIEYQQRGTPHVHLLLWTDEGMELDYNDKEKIVEFIDKYITTSLYTSSNDVEFTEQILAQQKHVCKLHYCKKRRVIKKKNTNSNSVECYTTGCRFGFPKQPSYKTKILKMSDDVESLLQFSNKTQKTYILRRMENETEINQYNPHIKMIWLGNVDLQPNALNFSNIGAVNYVSKYVSKSTLSNNEQVTEYLNTAMKSNNKSVSSKLFHLMYGMHLRPQAYTELIDIARSANSHYTSLAVVNINTSGSEDRTRHLYKDGNTDNIKAAENMYDNYYFARPPLLEEACLFSFFANFSPRRITATCKVKLKDDFNYNTLLLSFDELDNNLKEKYFSGHSTDRYGNIYNYVTRNWHKRHISSPCFEFSREISYPIGTTMEELENSKIHLVPQKITLLDFFKHMSVIEEGHEYPNEEVEQDIYARYCRLFVPRRKEISPSNDDCKKIFCDYMNYLKRNHIQTYDDIIILIEICNSYVKKRLASKEFSLYKKELHDRYKEILDFDGSNFQRLEARNDGFVDPVKKFKDRADLENSISMLNNQQYLIYDLLYRKCIERYNATNDNVLFAPTRIICDGPGGTGKSFLINVLAASVTLTIRSTMITSEAKNQPFILKVTPTGVASVNISGRTIHSLFCLPVSKSKLKMKLKPLNMSEKSRLSGALKNVQLLIIDEISMVDASMLYSINYRINEALNCDSGTIFGNLNCLFTGDLLQLPPVKNTLRDAQMFYEEIDPIKFEAQFKSTFKPRSAFINFNFIPLIENNRQRIDLDYAEALNDIRKGNITENLISIVNSRTFKDLSVIDLYFRALDDGHLDPVILTPRNKQVDFINDQVVTEYARRNNKDLFIVYCNDVATMKKDAYQRYWLRKENQITQPPLLDVTLDSLEELLIVYEKKSKRNESGLNEKLLLCKGSIVMIKRNLDLDKSICNGARGIIEDIIFKPGFNKENKIKASDISEIKIRLYETRRLISISPSWHYFICGKSLMRRLQLPIQLAYCTTVHKSQGLTLSAAVIHFPKDENDKISKTPGLLYVALSRIKHSNSLYIKELDIESYNLPNEKSIITLEKWSTLNPTDMISYTPYEETEEKKTDDNKTIDHIP</sequence>
<evidence type="ECO:0000259" key="3">
    <source>
        <dbReference type="Pfam" id="PF05970"/>
    </source>
</evidence>
<dbReference type="InterPro" id="IPR027417">
    <property type="entry name" value="P-loop_NTPase"/>
</dbReference>
<comment type="catalytic activity">
    <reaction evidence="1">
        <text>ATP + H2O = ADP + phosphate + H(+)</text>
        <dbReference type="Rhea" id="RHEA:13065"/>
        <dbReference type="ChEBI" id="CHEBI:15377"/>
        <dbReference type="ChEBI" id="CHEBI:15378"/>
        <dbReference type="ChEBI" id="CHEBI:30616"/>
        <dbReference type="ChEBI" id="CHEBI:43474"/>
        <dbReference type="ChEBI" id="CHEBI:456216"/>
        <dbReference type="EC" id="5.6.2.3"/>
    </reaction>
</comment>
<proteinExistence type="inferred from homology"/>
<keyword evidence="6" id="KW-1185">Reference proteome</keyword>
<keyword evidence="1" id="KW-0227">DNA damage</keyword>
<keyword evidence="1" id="KW-0347">Helicase</keyword>
<dbReference type="Pfam" id="PF14214">
    <property type="entry name" value="Helitron_like_N"/>
    <property type="match status" value="1"/>
</dbReference>
<evidence type="ECO:0000313" key="6">
    <source>
        <dbReference type="Proteomes" id="UP000046392"/>
    </source>
</evidence>
<dbReference type="Pfam" id="PF20209">
    <property type="entry name" value="DUF6570"/>
    <property type="match status" value="1"/>
</dbReference>
<evidence type="ECO:0000256" key="1">
    <source>
        <dbReference type="RuleBase" id="RU363044"/>
    </source>
</evidence>
<evidence type="ECO:0000313" key="7">
    <source>
        <dbReference type="WBParaSite" id="SPAL_0000617100.1"/>
    </source>
</evidence>
<dbReference type="InterPro" id="IPR046700">
    <property type="entry name" value="DUF6570"/>
</dbReference>
<feature type="region of interest" description="Disordered" evidence="2">
    <location>
        <begin position="630"/>
        <end position="665"/>
    </location>
</feature>
<dbReference type="EC" id="5.6.2.3" evidence="1"/>
<dbReference type="Pfam" id="PF05970">
    <property type="entry name" value="PIF1"/>
    <property type="match status" value="1"/>
</dbReference>
<protein>
    <recommendedName>
        <fullName evidence="1">ATP-dependent DNA helicase</fullName>
        <ecNumber evidence="1">5.6.2.3</ecNumber>
    </recommendedName>
</protein>
<evidence type="ECO:0000256" key="2">
    <source>
        <dbReference type="SAM" id="MobiDB-lite"/>
    </source>
</evidence>
<feature type="region of interest" description="Disordered" evidence="2">
    <location>
        <begin position="181"/>
        <end position="233"/>
    </location>
</feature>
<dbReference type="GO" id="GO:0005524">
    <property type="term" value="F:ATP binding"/>
    <property type="evidence" value="ECO:0007669"/>
    <property type="project" value="UniProtKB-KW"/>
</dbReference>
<keyword evidence="1" id="KW-0378">Hydrolase</keyword>
<dbReference type="GO" id="GO:0016887">
    <property type="term" value="F:ATP hydrolysis activity"/>
    <property type="evidence" value="ECO:0007669"/>
    <property type="project" value="RHEA"/>
</dbReference>
<dbReference type="WBParaSite" id="SPAL_0000617100.1">
    <property type="protein sequence ID" value="SPAL_0000617100.1"/>
    <property type="gene ID" value="SPAL_0000617100"/>
</dbReference>
<name>A0A0N5BJP9_STREA</name>
<organism evidence="6 7">
    <name type="scientific">Strongyloides papillosus</name>
    <name type="common">Intestinal threadworm</name>
    <dbReference type="NCBI Taxonomy" id="174720"/>
    <lineage>
        <taxon>Eukaryota</taxon>
        <taxon>Metazoa</taxon>
        <taxon>Ecdysozoa</taxon>
        <taxon>Nematoda</taxon>
        <taxon>Chromadorea</taxon>
        <taxon>Rhabditida</taxon>
        <taxon>Tylenchina</taxon>
        <taxon>Panagrolaimomorpha</taxon>
        <taxon>Strongyloidoidea</taxon>
        <taxon>Strongyloididae</taxon>
        <taxon>Strongyloides</taxon>
    </lineage>
</organism>
<dbReference type="GO" id="GO:0043139">
    <property type="term" value="F:5'-3' DNA helicase activity"/>
    <property type="evidence" value="ECO:0007669"/>
    <property type="project" value="UniProtKB-EC"/>
</dbReference>
<dbReference type="GO" id="GO:0006281">
    <property type="term" value="P:DNA repair"/>
    <property type="evidence" value="ECO:0007669"/>
    <property type="project" value="UniProtKB-KW"/>
</dbReference>
<feature type="domain" description="DUF6570" evidence="5">
    <location>
        <begin position="1128"/>
        <end position="1248"/>
    </location>
</feature>
<dbReference type="Proteomes" id="UP000046392">
    <property type="component" value="Unplaced"/>
</dbReference>
<dbReference type="CDD" id="cd18809">
    <property type="entry name" value="SF1_C_RecD"/>
    <property type="match status" value="1"/>
</dbReference>
<accession>A0A0N5BJP9</accession>
<dbReference type="Gene3D" id="3.40.50.300">
    <property type="entry name" value="P-loop containing nucleotide triphosphate hydrolases"/>
    <property type="match status" value="2"/>
</dbReference>
<evidence type="ECO:0000259" key="4">
    <source>
        <dbReference type="Pfam" id="PF14214"/>
    </source>
</evidence>
<dbReference type="GO" id="GO:0000723">
    <property type="term" value="P:telomere maintenance"/>
    <property type="evidence" value="ECO:0007669"/>
    <property type="project" value="InterPro"/>
</dbReference>
<feature type="domain" description="Helitron helicase-like" evidence="4">
    <location>
        <begin position="1445"/>
        <end position="1577"/>
    </location>
</feature>
<feature type="compositionally biased region" description="Basic and acidic residues" evidence="2">
    <location>
        <begin position="181"/>
        <end position="190"/>
    </location>
</feature>
<reference evidence="7" key="1">
    <citation type="submission" date="2017-02" db="UniProtKB">
        <authorList>
            <consortium name="WormBaseParasite"/>
        </authorList>
    </citation>
    <scope>IDENTIFICATION</scope>
</reference>
<keyword evidence="1" id="KW-0067">ATP-binding</keyword>
<dbReference type="PANTHER" id="PTHR47642">
    <property type="entry name" value="ATP-DEPENDENT DNA HELICASE"/>
    <property type="match status" value="1"/>
</dbReference>
<keyword evidence="1" id="KW-0547">Nucleotide-binding</keyword>
<keyword evidence="1" id="KW-0233">DNA recombination</keyword>
<evidence type="ECO:0000259" key="5">
    <source>
        <dbReference type="Pfam" id="PF20209"/>
    </source>
</evidence>
<dbReference type="SUPFAM" id="SSF52540">
    <property type="entry name" value="P-loop containing nucleoside triphosphate hydrolases"/>
    <property type="match status" value="2"/>
</dbReference>
<dbReference type="STRING" id="174720.A0A0N5BJP9"/>
<comment type="cofactor">
    <cofactor evidence="1">
        <name>Mg(2+)</name>
        <dbReference type="ChEBI" id="CHEBI:18420"/>
    </cofactor>
</comment>
<dbReference type="GO" id="GO:0006310">
    <property type="term" value="P:DNA recombination"/>
    <property type="evidence" value="ECO:0007669"/>
    <property type="project" value="UniProtKB-KW"/>
</dbReference>
<dbReference type="InterPro" id="IPR025476">
    <property type="entry name" value="Helitron_helicase-like"/>
</dbReference>